<accession>A0A7G9RX42</accession>
<organism evidence="2 3">
    <name type="scientific">Erysipelothrix inopinata</name>
    <dbReference type="NCBI Taxonomy" id="225084"/>
    <lineage>
        <taxon>Bacteria</taxon>
        <taxon>Bacillati</taxon>
        <taxon>Bacillota</taxon>
        <taxon>Erysipelotrichia</taxon>
        <taxon>Erysipelotrichales</taxon>
        <taxon>Erysipelotrichaceae</taxon>
        <taxon>Erysipelothrix</taxon>
    </lineage>
</organism>
<protein>
    <recommendedName>
        <fullName evidence="4">ABC exporter</fullName>
    </recommendedName>
</protein>
<evidence type="ECO:0000313" key="2">
    <source>
        <dbReference type="EMBL" id="QNN60167.1"/>
    </source>
</evidence>
<feature type="transmembrane region" description="Helical" evidence="1">
    <location>
        <begin position="24"/>
        <end position="44"/>
    </location>
</feature>
<feature type="transmembrane region" description="Helical" evidence="1">
    <location>
        <begin position="431"/>
        <end position="451"/>
    </location>
</feature>
<feature type="transmembrane region" description="Helical" evidence="1">
    <location>
        <begin position="401"/>
        <end position="425"/>
    </location>
</feature>
<gene>
    <name evidence="2" type="ORF">H9L01_07275</name>
</gene>
<feature type="transmembrane region" description="Helical" evidence="1">
    <location>
        <begin position="499"/>
        <end position="520"/>
    </location>
</feature>
<dbReference type="Pfam" id="PF16962">
    <property type="entry name" value="ABC_export"/>
    <property type="match status" value="1"/>
</dbReference>
<evidence type="ECO:0000256" key="1">
    <source>
        <dbReference type="SAM" id="Phobius"/>
    </source>
</evidence>
<proteinExistence type="predicted"/>
<evidence type="ECO:0008006" key="4">
    <source>
        <dbReference type="Google" id="ProtNLM"/>
    </source>
</evidence>
<dbReference type="AlphaFoldDB" id="A0A7G9RX42"/>
<dbReference type="RefSeq" id="WP_187533299.1">
    <property type="nucleotide sequence ID" value="NZ_CBCSHU010000011.1"/>
</dbReference>
<feature type="transmembrane region" description="Helical" evidence="1">
    <location>
        <begin position="206"/>
        <end position="229"/>
    </location>
</feature>
<evidence type="ECO:0000313" key="3">
    <source>
        <dbReference type="Proteomes" id="UP000515928"/>
    </source>
</evidence>
<name>A0A7G9RX42_9FIRM</name>
<feature type="transmembrane region" description="Helical" evidence="1">
    <location>
        <begin position="56"/>
        <end position="76"/>
    </location>
</feature>
<feature type="transmembrane region" description="Helical" evidence="1">
    <location>
        <begin position="326"/>
        <end position="345"/>
    </location>
</feature>
<feature type="transmembrane region" description="Helical" evidence="1">
    <location>
        <begin position="173"/>
        <end position="194"/>
    </location>
</feature>
<feature type="transmembrane region" description="Helical" evidence="1">
    <location>
        <begin position="463"/>
        <end position="487"/>
    </location>
</feature>
<dbReference type="EMBL" id="CP060715">
    <property type="protein sequence ID" value="QNN60167.1"/>
    <property type="molecule type" value="Genomic_DNA"/>
</dbReference>
<feature type="transmembrane region" description="Helical" evidence="1">
    <location>
        <begin position="113"/>
        <end position="131"/>
    </location>
</feature>
<dbReference type="Proteomes" id="UP000515928">
    <property type="component" value="Chromosome"/>
</dbReference>
<keyword evidence="1" id="KW-0812">Transmembrane</keyword>
<keyword evidence="1" id="KW-0472">Membrane</keyword>
<sequence length="532" mass="60750">MNNGLLYLCQMNVKNRFKKLIRKPLKLIATIVGVLYFIMIPFFFKSSIDQLNMNNQHSFGLIILLFTIYLSTPGYLSYLKRKGIVFTNADVHFLFSAPVSSKQIIFYGLSKTYYLQVIYEIALIVAALFLFNVSALPLLLYVLSIFIFEIPMSYSLALIMYADEKISLTAKKVIRYTAYAFLLIFTALSAYYIYANGISVQSVIEVFQLPLILLFPIIGWQACLIQLLFWGPTNVNIVGTVLFFIFGLISIVYAYRMKVNGEYYEEAQDFALDYEKKMAKAKKNAPLSEQMGKRKILKANREITSLKSRAILDKELLENRRTRRTFVKISDLVLAIIGGFVGYFLKDSLAEFGTEETFIFFGVIVGIIMYINAFFTHSNFWQKEAEHFTFFLIPDTMISKLFFASSLDLLSALTRTFALVLPLMVISRVPLVYGMMGILLALSLLVFEIYLRMGLSEFLTQKVGTIFAQFIYMFLSIILCAVPVGLWGLMTWFTAMPTLVGVLLTVLSYFGLAYFGLWIASKTILHTQLEDN</sequence>
<keyword evidence="1" id="KW-1133">Transmembrane helix</keyword>
<reference evidence="2 3" key="1">
    <citation type="submission" date="2020-08" db="EMBL/GenBank/DDBJ databases">
        <title>Genome sequence of Erysipelothrix inopinata DSM 15511T.</title>
        <authorList>
            <person name="Hyun D.-W."/>
            <person name="Bae J.-W."/>
        </authorList>
    </citation>
    <scope>NUCLEOTIDE SEQUENCE [LARGE SCALE GENOMIC DNA]</scope>
    <source>
        <strain evidence="2 3">DSM 15511</strain>
    </source>
</reference>
<dbReference type="InterPro" id="IPR031584">
    <property type="entry name" value="Put_ABC_export"/>
</dbReference>
<keyword evidence="3" id="KW-1185">Reference proteome</keyword>
<dbReference type="KEGG" id="eio:H9L01_07275"/>
<feature type="transmembrane region" description="Helical" evidence="1">
    <location>
        <begin position="138"/>
        <end position="161"/>
    </location>
</feature>
<feature type="transmembrane region" description="Helical" evidence="1">
    <location>
        <begin position="357"/>
        <end position="380"/>
    </location>
</feature>
<feature type="transmembrane region" description="Helical" evidence="1">
    <location>
        <begin position="235"/>
        <end position="255"/>
    </location>
</feature>